<sequence length="170" mass="20358">MSTLKKYYNNQIRRKLFIKFFYKNLIEIPRIKAIEIEYYLTNPNEKQITSAVLALEISSLKPVTHHTKPSLDIFVKVKKGSPVCCKIVLFNKWSDSFLKHIIKKKLFLFESSNYFQKVLRLSLSTILVEKKIKKNYLFFRQLPDLNIKIYTNCKKLEELKFLTKQYRLLI</sequence>
<dbReference type="RefSeq" id="YP_010147286.1">
    <property type="nucleotide sequence ID" value="NC_057078.1"/>
</dbReference>
<accession>A0A7T8G4P0</accession>
<geneLocation type="mitochondrion" evidence="1"/>
<dbReference type="SUPFAM" id="SSF55282">
    <property type="entry name" value="RL5-like"/>
    <property type="match status" value="1"/>
</dbReference>
<keyword evidence="1" id="KW-0689">Ribosomal protein</keyword>
<keyword evidence="1" id="KW-0496">Mitochondrion</keyword>
<name>A0A7T8G4P0_9STRA</name>
<dbReference type="GO" id="GO:0005840">
    <property type="term" value="C:ribosome"/>
    <property type="evidence" value="ECO:0007669"/>
    <property type="project" value="UniProtKB-KW"/>
</dbReference>
<reference evidence="1" key="1">
    <citation type="submission" date="2020-10" db="EMBL/GenBank/DDBJ databases">
        <title>Coscinodiscus wailesii mitochondrion complete genome.</title>
        <authorList>
            <person name="Huang H."/>
        </authorList>
    </citation>
    <scope>NUCLEOTIDE SEQUENCE</scope>
</reference>
<evidence type="ECO:0000313" key="1">
    <source>
        <dbReference type="EMBL" id="QQP21847.1"/>
    </source>
</evidence>
<gene>
    <name evidence="1" type="primary">rpl5</name>
</gene>
<proteinExistence type="predicted"/>
<organism evidence="1">
    <name type="scientific">Coscinodiscus wailesii</name>
    <dbReference type="NCBI Taxonomy" id="671091"/>
    <lineage>
        <taxon>Eukaryota</taxon>
        <taxon>Sar</taxon>
        <taxon>Stramenopiles</taxon>
        <taxon>Ochrophyta</taxon>
        <taxon>Bacillariophyta</taxon>
        <taxon>Coscinodiscophyceae</taxon>
        <taxon>Coscinodiscophycidae</taxon>
        <taxon>Coscinodiscales</taxon>
        <taxon>Coscinodiscaceae</taxon>
        <taxon>Coscinodiscus</taxon>
    </lineage>
</organism>
<dbReference type="GeneID" id="67145358"/>
<keyword evidence="1" id="KW-0687">Ribonucleoprotein</keyword>
<dbReference type="EMBL" id="MW122841">
    <property type="protein sequence ID" value="QQP21847.1"/>
    <property type="molecule type" value="Genomic_DNA"/>
</dbReference>
<dbReference type="AlphaFoldDB" id="A0A7T8G4P0"/>
<dbReference type="InterPro" id="IPR022803">
    <property type="entry name" value="Ribosomal_uL5_dom_sf"/>
</dbReference>
<protein>
    <submittedName>
        <fullName evidence="1">Ribosomal protein L5</fullName>
    </submittedName>
</protein>
<dbReference type="Gene3D" id="3.30.1440.10">
    <property type="match status" value="1"/>
</dbReference>